<evidence type="ECO:0000313" key="3">
    <source>
        <dbReference type="Proteomes" id="UP000683925"/>
    </source>
</evidence>
<organism evidence="2 3">
    <name type="scientific">Paramecium octaurelia</name>
    <dbReference type="NCBI Taxonomy" id="43137"/>
    <lineage>
        <taxon>Eukaryota</taxon>
        <taxon>Sar</taxon>
        <taxon>Alveolata</taxon>
        <taxon>Ciliophora</taxon>
        <taxon>Intramacronucleata</taxon>
        <taxon>Oligohymenophorea</taxon>
        <taxon>Peniculida</taxon>
        <taxon>Parameciidae</taxon>
        <taxon>Paramecium</taxon>
    </lineage>
</organism>
<accession>A0A8S1YMC0</accession>
<dbReference type="AlphaFoldDB" id="A0A8S1YMC0"/>
<reference evidence="2" key="1">
    <citation type="submission" date="2021-01" db="EMBL/GenBank/DDBJ databases">
        <authorList>
            <consortium name="Genoscope - CEA"/>
            <person name="William W."/>
        </authorList>
    </citation>
    <scope>NUCLEOTIDE SEQUENCE</scope>
</reference>
<evidence type="ECO:0000256" key="1">
    <source>
        <dbReference type="SAM" id="SignalP"/>
    </source>
</evidence>
<comment type="caution">
    <text evidence="2">The sequence shown here is derived from an EMBL/GenBank/DDBJ whole genome shotgun (WGS) entry which is preliminary data.</text>
</comment>
<keyword evidence="1" id="KW-0732">Signal</keyword>
<name>A0A8S1YMC0_PAROT</name>
<evidence type="ECO:0000313" key="2">
    <source>
        <dbReference type="EMBL" id="CAD8215099.1"/>
    </source>
</evidence>
<sequence>MMPLLLLIIYVCNQHSQQLIHQQKPQTNPFKIKLRLEDIIIHQANEIQQHQKLETKVLQVKEEEQEIVQAYIRKEYLLTILTFDEILERLRQDMITDYFNIYRRQDNFWNSMYN</sequence>
<feature type="chain" id="PRO_5035907524" evidence="1">
    <location>
        <begin position="17"/>
        <end position="114"/>
    </location>
</feature>
<proteinExistence type="predicted"/>
<keyword evidence="3" id="KW-1185">Reference proteome</keyword>
<protein>
    <submittedName>
        <fullName evidence="2">Uncharacterized protein</fullName>
    </submittedName>
</protein>
<gene>
    <name evidence="2" type="ORF">POCTA_138.1.T2040016</name>
</gene>
<dbReference type="Proteomes" id="UP000683925">
    <property type="component" value="Unassembled WGS sequence"/>
</dbReference>
<feature type="signal peptide" evidence="1">
    <location>
        <begin position="1"/>
        <end position="16"/>
    </location>
</feature>
<dbReference type="EMBL" id="CAJJDP010000208">
    <property type="protein sequence ID" value="CAD8215099.1"/>
    <property type="molecule type" value="Genomic_DNA"/>
</dbReference>